<feature type="compositionally biased region" description="Acidic residues" evidence="1">
    <location>
        <begin position="53"/>
        <end position="70"/>
    </location>
</feature>
<evidence type="ECO:0000313" key="5">
    <source>
        <dbReference type="Proteomes" id="UP001154061"/>
    </source>
</evidence>
<dbReference type="InterPro" id="IPR055736">
    <property type="entry name" value="DUF7312"/>
</dbReference>
<organism evidence="4 5">
    <name type="scientific">Natrinema salsiterrestre</name>
    <dbReference type="NCBI Taxonomy" id="2950540"/>
    <lineage>
        <taxon>Archaea</taxon>
        <taxon>Methanobacteriati</taxon>
        <taxon>Methanobacteriota</taxon>
        <taxon>Stenosarchaea group</taxon>
        <taxon>Halobacteria</taxon>
        <taxon>Halobacteriales</taxon>
        <taxon>Natrialbaceae</taxon>
        <taxon>Natrinema</taxon>
    </lineage>
</organism>
<keyword evidence="2" id="KW-1133">Transmembrane helix</keyword>
<feature type="compositionally biased region" description="Basic and acidic residues" evidence="1">
    <location>
        <begin position="13"/>
        <end position="28"/>
    </location>
</feature>
<keyword evidence="5" id="KW-1185">Reference proteome</keyword>
<evidence type="ECO:0000259" key="3">
    <source>
        <dbReference type="Pfam" id="PF23994"/>
    </source>
</evidence>
<comment type="caution">
    <text evidence="4">The sequence shown here is derived from an EMBL/GenBank/DDBJ whole genome shotgun (WGS) entry which is preliminary data.</text>
</comment>
<evidence type="ECO:0000256" key="2">
    <source>
        <dbReference type="SAM" id="Phobius"/>
    </source>
</evidence>
<feature type="transmembrane region" description="Helical" evidence="2">
    <location>
        <begin position="88"/>
        <end position="107"/>
    </location>
</feature>
<proteinExistence type="predicted"/>
<protein>
    <recommendedName>
        <fullName evidence="3">DUF7312 domain-containing protein</fullName>
    </recommendedName>
</protein>
<feature type="region of interest" description="Disordered" evidence="1">
    <location>
        <begin position="1"/>
        <end position="82"/>
    </location>
</feature>
<accession>A0A9Q4L3B5</accession>
<feature type="domain" description="DUF7312" evidence="3">
    <location>
        <begin position="44"/>
        <end position="105"/>
    </location>
</feature>
<sequence length="110" mass="11577">MAGDRSGNDDATDDRWNERSATEPDVRTTTDSSETDSSDAERDRIPLDLSGSDADDGSADDETSEADEYAPEASSTPIEAGDPDLENALFVALGAIAMVLVLVRLVGISL</sequence>
<dbReference type="EMBL" id="JAMQOT010000002">
    <property type="protein sequence ID" value="MDF9745737.1"/>
    <property type="molecule type" value="Genomic_DNA"/>
</dbReference>
<evidence type="ECO:0000256" key="1">
    <source>
        <dbReference type="SAM" id="MobiDB-lite"/>
    </source>
</evidence>
<reference evidence="4" key="1">
    <citation type="submission" date="2022-06" db="EMBL/GenBank/DDBJ databases">
        <title>Natrinema sp. a new haloarchaeum isolate from saline soil.</title>
        <authorList>
            <person name="Strakova D."/>
            <person name="Galisteo C."/>
            <person name="Sanchez-Porro C."/>
            <person name="Ventosa A."/>
        </authorList>
    </citation>
    <scope>NUCLEOTIDE SEQUENCE</scope>
    <source>
        <strain evidence="4">S1CR25-10</strain>
    </source>
</reference>
<dbReference type="Proteomes" id="UP001154061">
    <property type="component" value="Unassembled WGS sequence"/>
</dbReference>
<keyword evidence="2" id="KW-0472">Membrane</keyword>
<keyword evidence="2" id="KW-0812">Transmembrane</keyword>
<dbReference type="AlphaFoldDB" id="A0A9Q4L3B5"/>
<name>A0A9Q4L3B5_9EURY</name>
<gene>
    <name evidence="4" type="ORF">NDI89_09065</name>
</gene>
<dbReference type="RefSeq" id="WP_277521216.1">
    <property type="nucleotide sequence ID" value="NZ_JAMQOT010000002.1"/>
</dbReference>
<dbReference type="Pfam" id="PF23994">
    <property type="entry name" value="DUF7312"/>
    <property type="match status" value="1"/>
</dbReference>
<evidence type="ECO:0000313" key="4">
    <source>
        <dbReference type="EMBL" id="MDF9745737.1"/>
    </source>
</evidence>